<accession>A0ABS5LQD6</accession>
<keyword evidence="2" id="KW-1185">Reference proteome</keyword>
<evidence type="ECO:0000313" key="2">
    <source>
        <dbReference type="Proteomes" id="UP001647436"/>
    </source>
</evidence>
<dbReference type="Proteomes" id="UP001647436">
    <property type="component" value="Unassembled WGS sequence"/>
</dbReference>
<reference evidence="1 2" key="1">
    <citation type="submission" date="2020-03" db="EMBL/GenBank/DDBJ databases">
        <title>The role of nitrogen metabolism on polyethylene biodegradation.</title>
        <authorList>
            <person name="Peixoto J."/>
            <person name="Vizzotto C.S."/>
            <person name="Ramos A."/>
            <person name="Alves G."/>
            <person name="Steindorff A."/>
            <person name="Kruger R."/>
        </authorList>
    </citation>
    <scope>NUCLEOTIDE SEQUENCE [LARGE SCALE GENOMIC DNA]</scope>
    <source>
        <strain evidence="1 2">PE63</strain>
    </source>
</reference>
<dbReference type="EMBL" id="JAANES010000001">
    <property type="protein sequence ID" value="MBS3018715.1"/>
    <property type="molecule type" value="Genomic_DNA"/>
</dbReference>
<organism evidence="1 2">
    <name type="scientific">Comamonas brasiliensis</name>
    <dbReference type="NCBI Taxonomy" id="1812482"/>
    <lineage>
        <taxon>Bacteria</taxon>
        <taxon>Pseudomonadati</taxon>
        <taxon>Pseudomonadota</taxon>
        <taxon>Betaproteobacteria</taxon>
        <taxon>Burkholderiales</taxon>
        <taxon>Comamonadaceae</taxon>
        <taxon>Comamonas</taxon>
    </lineage>
</organism>
<proteinExistence type="predicted"/>
<name>A0ABS5LQD6_9BURK</name>
<sequence length="126" mass="14825">MAKRIFRRRRKLPRMHLSLPEMRWSRESLVRRWRAQRQQEGVLVENWVVDRIRGGYLQLTLRSGRRTMRRMLTRAETDALIVELAIRVTDIDSGQSWEEGLAAAIYRHRDACIEEALLGHACKGGE</sequence>
<evidence type="ECO:0000313" key="1">
    <source>
        <dbReference type="EMBL" id="MBS3018715.1"/>
    </source>
</evidence>
<dbReference type="RefSeq" id="WP_211456517.1">
    <property type="nucleotide sequence ID" value="NZ_JAANES010000001.1"/>
</dbReference>
<protein>
    <submittedName>
        <fullName evidence="1">Uncharacterized protein</fullName>
    </submittedName>
</protein>
<comment type="caution">
    <text evidence="1">The sequence shown here is derived from an EMBL/GenBank/DDBJ whole genome shotgun (WGS) entry which is preliminary data.</text>
</comment>
<gene>
    <name evidence="1" type="ORF">DJFAAGMI_01447</name>
</gene>